<keyword evidence="1" id="KW-0732">Signal</keyword>
<proteinExistence type="predicted"/>
<name>A0ABU4G869_9BACL</name>
<keyword evidence="3" id="KW-1185">Reference proteome</keyword>
<sequence>MYSRILSLAILFLLVSSTWLTSPATAASTVKGTFVKVQFEDAGNNKHTVEKKPKSITIKTEKGKTIHIALTQHPSLSVDTLPVKLDAFKLGMAVEVSISNGQVKSMKGKTGTVPGQLDTRGQIVYGTIHLVNKQTITLKRDDGNLEKYHVSRQTKILKDSVKGSISNLVEGDRIKVTVNVPNSSYMDVIEVVGQGREIEALRKGTIQQLDAMTNKLQLRNGMKFSHYWWSSPSYYSSNSSLPFAKDLVIHYGDEVVDRDSFRSYKNNEVYFVTSSQFGNEVIERIIIQQSTSGSLQEDITSIDLNYAYITLRTSGKYYFHDGTIFIRNNRIVDSASIEKGDKAYVITDRIDGIAHVNVVYIK</sequence>
<reference evidence="2 3" key="1">
    <citation type="submission" date="2023-06" db="EMBL/GenBank/DDBJ databases">
        <title>Sporosarcina sp. nov., isolated from Korean traditional fermented seafood 'Jeotgal'.</title>
        <authorList>
            <person name="Yang A.I."/>
            <person name="Shin N.-R."/>
        </authorList>
    </citation>
    <scope>NUCLEOTIDE SEQUENCE [LARGE SCALE GENOMIC DNA]</scope>
    <source>
        <strain evidence="2 3">KCTC13119</strain>
    </source>
</reference>
<feature type="signal peptide" evidence="1">
    <location>
        <begin position="1"/>
        <end position="26"/>
    </location>
</feature>
<evidence type="ECO:0008006" key="4">
    <source>
        <dbReference type="Google" id="ProtNLM"/>
    </source>
</evidence>
<protein>
    <recommendedName>
        <fullName evidence="4">Copper amine oxidase N-terminal domain-containing protein</fullName>
    </recommendedName>
</protein>
<dbReference type="EMBL" id="JAUBDI010000003">
    <property type="protein sequence ID" value="MDW0112508.1"/>
    <property type="molecule type" value="Genomic_DNA"/>
</dbReference>
<feature type="chain" id="PRO_5047022977" description="Copper amine oxidase N-terminal domain-containing protein" evidence="1">
    <location>
        <begin position="27"/>
        <end position="362"/>
    </location>
</feature>
<gene>
    <name evidence="2" type="ORF">QT711_04870</name>
</gene>
<evidence type="ECO:0000313" key="3">
    <source>
        <dbReference type="Proteomes" id="UP001282284"/>
    </source>
</evidence>
<evidence type="ECO:0000256" key="1">
    <source>
        <dbReference type="SAM" id="SignalP"/>
    </source>
</evidence>
<evidence type="ECO:0000313" key="2">
    <source>
        <dbReference type="EMBL" id="MDW0112508.1"/>
    </source>
</evidence>
<dbReference type="Proteomes" id="UP001282284">
    <property type="component" value="Unassembled WGS sequence"/>
</dbReference>
<accession>A0ABU4G869</accession>
<comment type="caution">
    <text evidence="2">The sequence shown here is derived from an EMBL/GenBank/DDBJ whole genome shotgun (WGS) entry which is preliminary data.</text>
</comment>
<dbReference type="RefSeq" id="WP_317942400.1">
    <property type="nucleotide sequence ID" value="NZ_JAUBDI010000003.1"/>
</dbReference>
<organism evidence="2 3">
    <name type="scientific">Sporosarcina saromensis</name>
    <dbReference type="NCBI Taxonomy" id="359365"/>
    <lineage>
        <taxon>Bacteria</taxon>
        <taxon>Bacillati</taxon>
        <taxon>Bacillota</taxon>
        <taxon>Bacilli</taxon>
        <taxon>Bacillales</taxon>
        <taxon>Caryophanaceae</taxon>
        <taxon>Sporosarcina</taxon>
    </lineage>
</organism>